<accession>A0AAP0CB36</accession>
<feature type="compositionally biased region" description="Polar residues" evidence="2">
    <location>
        <begin position="720"/>
        <end position="755"/>
    </location>
</feature>
<dbReference type="PANTHER" id="PTHR35766">
    <property type="entry name" value="OS08G0543600 PROTEIN"/>
    <property type="match status" value="1"/>
</dbReference>
<feature type="domain" description="DUF7725" evidence="3">
    <location>
        <begin position="572"/>
        <end position="644"/>
    </location>
</feature>
<evidence type="ECO:0000313" key="4">
    <source>
        <dbReference type="EMBL" id="KAK9050334.1"/>
    </source>
</evidence>
<dbReference type="Pfam" id="PF24851">
    <property type="entry name" value="DUF7725"/>
    <property type="match status" value="1"/>
</dbReference>
<evidence type="ECO:0000259" key="3">
    <source>
        <dbReference type="Pfam" id="PF24851"/>
    </source>
</evidence>
<dbReference type="PANTHER" id="PTHR35766:SF1">
    <property type="entry name" value="OS08G0543600 PROTEIN"/>
    <property type="match status" value="1"/>
</dbReference>
<keyword evidence="1" id="KW-0175">Coiled coil</keyword>
<feature type="region of interest" description="Disordered" evidence="2">
    <location>
        <begin position="17"/>
        <end position="52"/>
    </location>
</feature>
<proteinExistence type="predicted"/>
<feature type="compositionally biased region" description="Polar residues" evidence="2">
    <location>
        <begin position="764"/>
        <end position="776"/>
    </location>
</feature>
<feature type="compositionally biased region" description="Polar residues" evidence="2">
    <location>
        <begin position="442"/>
        <end position="454"/>
    </location>
</feature>
<dbReference type="EMBL" id="JBCNJP010002268">
    <property type="protein sequence ID" value="KAK9050334.1"/>
    <property type="molecule type" value="Genomic_DNA"/>
</dbReference>
<feature type="compositionally biased region" description="Polar residues" evidence="2">
    <location>
        <begin position="311"/>
        <end position="345"/>
    </location>
</feature>
<comment type="caution">
    <text evidence="4">The sequence shown here is derived from an EMBL/GenBank/DDBJ whole genome shotgun (WGS) entry which is preliminary data.</text>
</comment>
<feature type="coiled-coil region" evidence="1">
    <location>
        <begin position="131"/>
        <end position="231"/>
    </location>
</feature>
<name>A0AAP0CB36_9ASTR</name>
<evidence type="ECO:0000313" key="5">
    <source>
        <dbReference type="Proteomes" id="UP001408789"/>
    </source>
</evidence>
<feature type="compositionally biased region" description="Polar residues" evidence="2">
    <location>
        <begin position="695"/>
        <end position="712"/>
    </location>
</feature>
<reference evidence="4 5" key="1">
    <citation type="submission" date="2024-04" db="EMBL/GenBank/DDBJ databases">
        <title>The reference genome of an endangered Asteraceae, Deinandra increscens subsp. villosa, native to the Central Coast of California.</title>
        <authorList>
            <person name="Guilliams M."/>
            <person name="Hasenstab-Lehman K."/>
            <person name="Meyer R."/>
            <person name="Mcevoy S."/>
        </authorList>
    </citation>
    <scope>NUCLEOTIDE SEQUENCE [LARGE SCALE GENOMIC DNA]</scope>
    <source>
        <tissue evidence="4">Leaf</tissue>
    </source>
</reference>
<dbReference type="AlphaFoldDB" id="A0AAP0CB36"/>
<feature type="compositionally biased region" description="Basic and acidic residues" evidence="2">
    <location>
        <begin position="26"/>
        <end position="38"/>
    </location>
</feature>
<evidence type="ECO:0000256" key="2">
    <source>
        <dbReference type="SAM" id="MobiDB-lite"/>
    </source>
</evidence>
<feature type="region of interest" description="Disordered" evidence="2">
    <location>
        <begin position="693"/>
        <end position="776"/>
    </location>
</feature>
<evidence type="ECO:0000256" key="1">
    <source>
        <dbReference type="SAM" id="Coils"/>
    </source>
</evidence>
<dbReference type="InterPro" id="IPR056142">
    <property type="entry name" value="DUF7725"/>
</dbReference>
<sequence length="776" mass="86705">MEAAASVALAARGISLTMPSSQSQSSRKEWRVVSDHHTQNSGNEDLDRSKLGQGDERLIYEVHQGREPVNAEFFTIDGVSDHELHLDEVVKQREQLQHLEVNLKARLIARSEVIGIQERFESQIKEHITSNVNLQEQLHEREKTIMDLQRTLDDKDKELHSIRLDHEAAWAKEDLLREQNKELATFRRERDNSEAERAQHLQKIHELQEHVQEKERQLMELQEQHRVAQETVLYKDEQIREAQAWIARVQEMDALQSTTNHSLQAELRERTEQYNQLWMGCQRQFSEMERLHLHTLQQLEKELSEAREKSGNNASHTTNGKEISHFVNGSGNQLEANSRGNSPNGDSRGLQNGDAEIIASQTDNVPTVQMTPQSVHGMPTYFPPGQLGALPPFILHHPQNVNSHLVQSHVGQFHSLPASSSMPHWQSLQAFPEGLQMPNHEQYPSQNDQNPMRSETNHDYEASGNGQTIRSEFLDGGVPSKNEEQSLQQISSQFHASLRLNQSDNDIMHQENNSIFLANHGGEAQKGTEQLASSVIVSQATQSVKVTEAIPNKVDSITQNSSLVRKTAEKALFDEETLLACVVRTIPPGPGGRIQISSTLLSRLTKMLAPLHWSDYENKHGNLDSFLSCHPELFVIEGDYIQVREGAQEIIAGMVARAKVRAATVAASAAASHPSLLSSVAVTPMAQTRLKRAPSVNSSFNESQHPYGSSFNPVGARILSKNNDQMKPISANGNGTNFNRPNSGNQGKVINNGRSGPNYHGKQQGRSTGSLPGSRK</sequence>
<organism evidence="4 5">
    <name type="scientific">Deinandra increscens subsp. villosa</name>
    <dbReference type="NCBI Taxonomy" id="3103831"/>
    <lineage>
        <taxon>Eukaryota</taxon>
        <taxon>Viridiplantae</taxon>
        <taxon>Streptophyta</taxon>
        <taxon>Embryophyta</taxon>
        <taxon>Tracheophyta</taxon>
        <taxon>Spermatophyta</taxon>
        <taxon>Magnoliopsida</taxon>
        <taxon>eudicotyledons</taxon>
        <taxon>Gunneridae</taxon>
        <taxon>Pentapetalae</taxon>
        <taxon>asterids</taxon>
        <taxon>campanulids</taxon>
        <taxon>Asterales</taxon>
        <taxon>Asteraceae</taxon>
        <taxon>Asteroideae</taxon>
        <taxon>Heliantheae alliance</taxon>
        <taxon>Madieae</taxon>
        <taxon>Madiinae</taxon>
        <taxon>Deinandra</taxon>
    </lineage>
</organism>
<gene>
    <name evidence="4" type="ORF">SSX86_030696</name>
</gene>
<keyword evidence="5" id="KW-1185">Reference proteome</keyword>
<feature type="region of interest" description="Disordered" evidence="2">
    <location>
        <begin position="437"/>
        <end position="464"/>
    </location>
</feature>
<dbReference type="Proteomes" id="UP001408789">
    <property type="component" value="Unassembled WGS sequence"/>
</dbReference>
<feature type="region of interest" description="Disordered" evidence="2">
    <location>
        <begin position="302"/>
        <end position="352"/>
    </location>
</feature>
<protein>
    <recommendedName>
        <fullName evidence="3">DUF7725 domain-containing protein</fullName>
    </recommendedName>
</protein>